<evidence type="ECO:0000259" key="2">
    <source>
        <dbReference type="Pfam" id="PF00125"/>
    </source>
</evidence>
<accession>A0A836GFT3</accession>
<dbReference type="GeneID" id="94173609"/>
<dbReference type="InterPro" id="IPR000164">
    <property type="entry name" value="Histone_H3/CENP-A"/>
</dbReference>
<name>A0A836GFT3_LEIEN</name>
<dbReference type="SUPFAM" id="SSF47113">
    <property type="entry name" value="Histone-fold"/>
    <property type="match status" value="1"/>
</dbReference>
<dbReference type="PANTHER" id="PTHR11426">
    <property type="entry name" value="HISTONE H3"/>
    <property type="match status" value="1"/>
</dbReference>
<protein>
    <recommendedName>
        <fullName evidence="2">Core Histone H2A/H2B/H3 domain-containing protein</fullName>
    </recommendedName>
</protein>
<dbReference type="OrthoDB" id="4025405at2759"/>
<gene>
    <name evidence="3" type="ORF">CUR178_06429</name>
</gene>
<dbReference type="GO" id="GO:0003677">
    <property type="term" value="F:DNA binding"/>
    <property type="evidence" value="ECO:0007669"/>
    <property type="project" value="InterPro"/>
</dbReference>
<dbReference type="Proteomes" id="UP000674179">
    <property type="component" value="Chromosome 19"/>
</dbReference>
<dbReference type="KEGG" id="lenr:94173609"/>
<evidence type="ECO:0000313" key="4">
    <source>
        <dbReference type="Proteomes" id="UP000674179"/>
    </source>
</evidence>
<dbReference type="AlphaFoldDB" id="A0A836GFT3"/>
<dbReference type="Pfam" id="PF00125">
    <property type="entry name" value="Histone"/>
    <property type="match status" value="1"/>
</dbReference>
<dbReference type="SMART" id="SM00428">
    <property type="entry name" value="H3"/>
    <property type="match status" value="1"/>
</dbReference>
<keyword evidence="4" id="KW-1185">Reference proteome</keyword>
<organism evidence="3 4">
    <name type="scientific">Leishmania enriettii</name>
    <dbReference type="NCBI Taxonomy" id="5663"/>
    <lineage>
        <taxon>Eukaryota</taxon>
        <taxon>Discoba</taxon>
        <taxon>Euglenozoa</taxon>
        <taxon>Kinetoplastea</taxon>
        <taxon>Metakinetoplastina</taxon>
        <taxon>Trypanosomatida</taxon>
        <taxon>Trypanosomatidae</taxon>
        <taxon>Leishmaniinae</taxon>
        <taxon>Leishmania</taxon>
    </lineage>
</organism>
<feature type="domain" description="Core Histone H2A/H2B/H3" evidence="2">
    <location>
        <begin position="53"/>
        <end position="140"/>
    </location>
</feature>
<dbReference type="FunFam" id="1.10.20.10:FF:000077">
    <property type="entry name" value="Histone H3 variant"/>
    <property type="match status" value="1"/>
</dbReference>
<evidence type="ECO:0000313" key="3">
    <source>
        <dbReference type="EMBL" id="KAG5481197.1"/>
    </source>
</evidence>
<reference evidence="3 4" key="1">
    <citation type="submission" date="2021-02" db="EMBL/GenBank/DDBJ databases">
        <title>Leishmania (Mundinia) enrietti genome sequencing and assembly.</title>
        <authorList>
            <person name="Almutairi H."/>
            <person name="Gatherer D."/>
        </authorList>
    </citation>
    <scope>NUCLEOTIDE SEQUENCE [LARGE SCALE GENOMIC DNA]</scope>
    <source>
        <strain evidence="3">CUR178</strain>
    </source>
</reference>
<dbReference type="CDD" id="cd22911">
    <property type="entry name" value="HFD_H3"/>
    <property type="match status" value="1"/>
</dbReference>
<comment type="similarity">
    <text evidence="1">Belongs to the histone H3 family.</text>
</comment>
<sequence>MAGITKITAVAKRPRKNVASRKMNKIGRAMAKKEARSHQAGAVGAKRHHRWRPGTVALREVRKYQHSTGTLIPRYPFYRLVKEIMTTFKDTMRMCRSAVDALHEATECYLVSVLADANLCTLHAKRVTVYSKDLHLALRLRGDRA</sequence>
<comment type="caution">
    <text evidence="3">The sequence shown here is derived from an EMBL/GenBank/DDBJ whole genome shotgun (WGS) entry which is preliminary data.</text>
</comment>
<dbReference type="InterPro" id="IPR009072">
    <property type="entry name" value="Histone-fold"/>
</dbReference>
<dbReference type="RefSeq" id="XP_067693694.1">
    <property type="nucleotide sequence ID" value="XM_067838099.1"/>
</dbReference>
<dbReference type="Gene3D" id="1.10.20.10">
    <property type="entry name" value="Histone, subunit A"/>
    <property type="match status" value="1"/>
</dbReference>
<dbReference type="PROSITE" id="PS00959">
    <property type="entry name" value="HISTONE_H3_2"/>
    <property type="match status" value="1"/>
</dbReference>
<dbReference type="GO" id="GO:0000786">
    <property type="term" value="C:nucleosome"/>
    <property type="evidence" value="ECO:0007669"/>
    <property type="project" value="InterPro"/>
</dbReference>
<dbReference type="GO" id="GO:0046982">
    <property type="term" value="F:protein heterodimerization activity"/>
    <property type="evidence" value="ECO:0007669"/>
    <property type="project" value="InterPro"/>
</dbReference>
<proteinExistence type="inferred from homology"/>
<evidence type="ECO:0000256" key="1">
    <source>
        <dbReference type="ARBA" id="ARBA00010343"/>
    </source>
</evidence>
<dbReference type="InterPro" id="IPR007125">
    <property type="entry name" value="H2A/H2B/H3"/>
</dbReference>
<dbReference type="EMBL" id="JAFHKP010000019">
    <property type="protein sequence ID" value="KAG5481197.1"/>
    <property type="molecule type" value="Genomic_DNA"/>
</dbReference>
<dbReference type="GO" id="GO:0030527">
    <property type="term" value="F:structural constituent of chromatin"/>
    <property type="evidence" value="ECO:0007669"/>
    <property type="project" value="InterPro"/>
</dbReference>